<dbReference type="PANTHER" id="PTHR43133">
    <property type="entry name" value="RNA POLYMERASE ECF-TYPE SIGMA FACTO"/>
    <property type="match status" value="1"/>
</dbReference>
<comment type="caution">
    <text evidence="8">The sequence shown here is derived from an EMBL/GenBank/DDBJ whole genome shotgun (WGS) entry which is preliminary data.</text>
</comment>
<keyword evidence="3" id="KW-0731">Sigma factor</keyword>
<feature type="domain" description="RNA polymerase sigma-70 region 2" evidence="6">
    <location>
        <begin position="23"/>
        <end position="91"/>
    </location>
</feature>
<keyword evidence="5" id="KW-0804">Transcription</keyword>
<dbReference type="InterPro" id="IPR014284">
    <property type="entry name" value="RNA_pol_sigma-70_dom"/>
</dbReference>
<reference evidence="8 9" key="1">
    <citation type="submission" date="2023-08" db="EMBL/GenBank/DDBJ databases">
        <title>Microbacterium aquilitoris sp. nov. and Microbacterium gwkjibeachense sp. nov., isolated from beach.</title>
        <authorList>
            <person name="Lee S.D."/>
            <person name="Yang H."/>
            <person name="Kim I."/>
        </authorList>
    </citation>
    <scope>NUCLEOTIDE SEQUENCE [LARGE SCALE GENOMIC DNA]</scope>
    <source>
        <strain evidence="8 9">KSW4-11</strain>
    </source>
</reference>
<dbReference type="InterPro" id="IPR013249">
    <property type="entry name" value="RNA_pol_sigma70_r4_t2"/>
</dbReference>
<comment type="similarity">
    <text evidence="1">Belongs to the sigma-70 factor family. ECF subfamily.</text>
</comment>
<dbReference type="CDD" id="cd06171">
    <property type="entry name" value="Sigma70_r4"/>
    <property type="match status" value="1"/>
</dbReference>
<evidence type="ECO:0000256" key="2">
    <source>
        <dbReference type="ARBA" id="ARBA00023015"/>
    </source>
</evidence>
<dbReference type="PANTHER" id="PTHR43133:SF50">
    <property type="entry name" value="ECF RNA POLYMERASE SIGMA FACTOR SIGM"/>
    <property type="match status" value="1"/>
</dbReference>
<evidence type="ECO:0000313" key="8">
    <source>
        <dbReference type="EMBL" id="MDT3315353.1"/>
    </source>
</evidence>
<organism evidence="8 9">
    <name type="scientific">Microbacterium gawkjiense</name>
    <dbReference type="NCBI Taxonomy" id="3067309"/>
    <lineage>
        <taxon>Bacteria</taxon>
        <taxon>Bacillati</taxon>
        <taxon>Actinomycetota</taxon>
        <taxon>Actinomycetes</taxon>
        <taxon>Micrococcales</taxon>
        <taxon>Microbacteriaceae</taxon>
        <taxon>Microbacterium</taxon>
    </lineage>
</organism>
<dbReference type="Pfam" id="PF08281">
    <property type="entry name" value="Sigma70_r4_2"/>
    <property type="match status" value="1"/>
</dbReference>
<dbReference type="NCBIfam" id="TIGR02937">
    <property type="entry name" value="sigma70-ECF"/>
    <property type="match status" value="1"/>
</dbReference>
<dbReference type="InterPro" id="IPR039425">
    <property type="entry name" value="RNA_pol_sigma-70-like"/>
</dbReference>
<dbReference type="EMBL" id="JAUZVV010000001">
    <property type="protein sequence ID" value="MDT3315353.1"/>
    <property type="molecule type" value="Genomic_DNA"/>
</dbReference>
<dbReference type="RefSeq" id="WP_311860026.1">
    <property type="nucleotide sequence ID" value="NZ_JAUZVV010000001.1"/>
</dbReference>
<evidence type="ECO:0000313" key="9">
    <source>
        <dbReference type="Proteomes" id="UP001251849"/>
    </source>
</evidence>
<dbReference type="InterPro" id="IPR036388">
    <property type="entry name" value="WH-like_DNA-bd_sf"/>
</dbReference>
<protein>
    <submittedName>
        <fullName evidence="8">Sigma-70 family RNA polymerase sigma factor</fullName>
    </submittedName>
</protein>
<dbReference type="Pfam" id="PF04542">
    <property type="entry name" value="Sigma70_r2"/>
    <property type="match status" value="1"/>
</dbReference>
<accession>A0ABU3G6B7</accession>
<dbReference type="InterPro" id="IPR013324">
    <property type="entry name" value="RNA_pol_sigma_r3/r4-like"/>
</dbReference>
<evidence type="ECO:0000256" key="5">
    <source>
        <dbReference type="ARBA" id="ARBA00023163"/>
    </source>
</evidence>
<dbReference type="Proteomes" id="UP001251849">
    <property type="component" value="Unassembled WGS sequence"/>
</dbReference>
<dbReference type="Gene3D" id="1.10.10.10">
    <property type="entry name" value="Winged helix-like DNA-binding domain superfamily/Winged helix DNA-binding domain"/>
    <property type="match status" value="1"/>
</dbReference>
<dbReference type="SUPFAM" id="SSF88659">
    <property type="entry name" value="Sigma3 and sigma4 domains of RNA polymerase sigma factors"/>
    <property type="match status" value="1"/>
</dbReference>
<name>A0ABU3G6B7_9MICO</name>
<sequence length="175" mass="19668">MNDDDAADWALVLADDPRGLTRLFERHERRLLRHAARTLDVADDAKDAVAIGLFELWRRRRAVHLVAGSPVPWLFTAVSNAALNLERSRRRYRDLLRRAPIPERTDRSDVDESGVLAALKRLPARERHVIVLAVLEGYSERETADALGVPAGTVKSRLARAKARLRGELEGLVAR</sequence>
<dbReference type="SUPFAM" id="SSF88946">
    <property type="entry name" value="Sigma2 domain of RNA polymerase sigma factors"/>
    <property type="match status" value="1"/>
</dbReference>
<gene>
    <name evidence="8" type="ORF">Q9S71_00795</name>
</gene>
<dbReference type="InterPro" id="IPR013325">
    <property type="entry name" value="RNA_pol_sigma_r2"/>
</dbReference>
<evidence type="ECO:0000256" key="3">
    <source>
        <dbReference type="ARBA" id="ARBA00023082"/>
    </source>
</evidence>
<keyword evidence="9" id="KW-1185">Reference proteome</keyword>
<dbReference type="InterPro" id="IPR007627">
    <property type="entry name" value="RNA_pol_sigma70_r2"/>
</dbReference>
<evidence type="ECO:0000256" key="1">
    <source>
        <dbReference type="ARBA" id="ARBA00010641"/>
    </source>
</evidence>
<proteinExistence type="inferred from homology"/>
<dbReference type="Gene3D" id="1.10.1740.10">
    <property type="match status" value="1"/>
</dbReference>
<keyword evidence="4" id="KW-0238">DNA-binding</keyword>
<keyword evidence="2" id="KW-0805">Transcription regulation</keyword>
<evidence type="ECO:0000256" key="4">
    <source>
        <dbReference type="ARBA" id="ARBA00023125"/>
    </source>
</evidence>
<evidence type="ECO:0000259" key="7">
    <source>
        <dbReference type="Pfam" id="PF08281"/>
    </source>
</evidence>
<evidence type="ECO:0000259" key="6">
    <source>
        <dbReference type="Pfam" id="PF04542"/>
    </source>
</evidence>
<feature type="domain" description="RNA polymerase sigma factor 70 region 4 type 2" evidence="7">
    <location>
        <begin position="115"/>
        <end position="165"/>
    </location>
</feature>